<protein>
    <recommendedName>
        <fullName evidence="4">Exocyst complex component SEC5</fullName>
    </recommendedName>
</protein>
<dbReference type="OrthoDB" id="26242at2759"/>
<comment type="function">
    <text evidence="4">Component of the exocyst complex involved in the docking of exocytic vesicles with fusion sites on the plasma membrane.</text>
</comment>
<accession>A0A9P7B8K6</accession>
<dbReference type="GO" id="GO:0015031">
    <property type="term" value="P:protein transport"/>
    <property type="evidence" value="ECO:0007669"/>
    <property type="project" value="UniProtKB-KW"/>
</dbReference>
<evidence type="ECO:0000256" key="3">
    <source>
        <dbReference type="ARBA" id="ARBA00022483"/>
    </source>
</evidence>
<dbReference type="AlphaFoldDB" id="A0A9P7B8K6"/>
<dbReference type="GO" id="GO:0006893">
    <property type="term" value="P:Golgi to plasma membrane transport"/>
    <property type="evidence" value="ECO:0007669"/>
    <property type="project" value="UniProtKB-UniRule"/>
</dbReference>
<dbReference type="EMBL" id="PUHR01000123">
    <property type="protein sequence ID" value="KAG0664186.1"/>
    <property type="molecule type" value="Genomic_DNA"/>
</dbReference>
<dbReference type="InterPro" id="IPR029175">
    <property type="entry name" value="EXOC2/Sec5"/>
</dbReference>
<dbReference type="Proteomes" id="UP000750334">
    <property type="component" value="Unassembled WGS sequence"/>
</dbReference>
<comment type="caution">
    <text evidence="6">The sequence shown here is derived from an EMBL/GenBank/DDBJ whole genome shotgun (WGS) entry which is preliminary data.</text>
</comment>
<evidence type="ECO:0000259" key="5">
    <source>
        <dbReference type="Pfam" id="PF15469"/>
    </source>
</evidence>
<comment type="subunit">
    <text evidence="4">Component of the exocyst complex.</text>
</comment>
<gene>
    <name evidence="6" type="ORF">C6P45_000671</name>
</gene>
<evidence type="ECO:0000256" key="1">
    <source>
        <dbReference type="ARBA" id="ARBA00010578"/>
    </source>
</evidence>
<sequence length="989" mass="114642">MNKIQLDAETLEDFYNLKTLDPHTSWKDDSNYVFNLNRWNDVTLDADNSYDALKDLISQQKKFNEQKSSTNSGVELQGQLRDPLNNELIMNTLQQLHLNQKSDIAPFMINNKKFNVNRFLRDVHNKDTFDDLSQSLNNLDSIIEDQSDDLKILVQNNFTSYVKIKNRLDKIYNQFAKNVNESNGSTDTNGENLNIDQLGEKVDESIRNTNIKLKPIMDTSMKMSNLKMTRQFIEDNKQFFDLPKNLKKYLEKKDFQSFIFNYSKGKEMMEKFKLYGSLNAKKSGPRDSYMLNKDENTPTNKVPKVIELIWKQVETTIDNYRKETWNSLLSDSNAICMEPQEIFLPMISKLLDLKEENNPIMKWFDFYSANFEEQLNKTSDHLLMKIVEAQERILHIGIDEKDDINGVNLSYYLSVDQLFKPIVYTDLKNEDQDNSSNNIYDSYTNNSTDTVLDKSNNTQMNSTISTYHGLTDDSIIIEMWLLILRYIKEIEEISNKFIQFWQHTENFLDGTYQNVILNDKKKDNILIGDNSAIDNFDKILALSKEEINTIKIKGDNFIRLIFKKLLYFFQSSQASLSNFTTSNSEITTAVKISNPEKDGGSPLDYGFVPPRANGLSCVRYLLLIFEPFLKYVTQLAQLGISTSTVDLTRELVSLAINRSVGAISSTKLRDISNFYKLENWEVYKSVPEETDNLNSTETIEYGVTQFPEIVLLVQQYSIKVVRDFLFSFEKFPVINGISIANYPSKQILAGIEVQQIISLEAVLEAILKNAAKDKDNPRNSHTILTLTNLQYIREFTFPTVLRYFDDCFEWNLRTKPLELFNLLGKMESSIFGNYLSDLKITLRNVLEEKFHQINWSNYSSNSFRVNDYIIEVLMVLINVHSECFRIGPQLINKIIKETQVFISRYLFESFKPFIGNLSSDGLLQMTVDIKLFEKILGSYLEKDTEVTLNACLQNCFQNNLDRLEKCISETDAIVESNLERTRIQFAAFS</sequence>
<dbReference type="Pfam" id="PF15469">
    <property type="entry name" value="Sec5"/>
    <property type="match status" value="1"/>
</dbReference>
<reference evidence="6 7" key="1">
    <citation type="submission" date="2020-11" db="EMBL/GenBank/DDBJ databases">
        <title>Kefir isolates.</title>
        <authorList>
            <person name="Marcisauskas S."/>
            <person name="Kim Y."/>
            <person name="Blasche S."/>
        </authorList>
    </citation>
    <scope>NUCLEOTIDE SEQUENCE [LARGE SCALE GENOMIC DNA]</scope>
    <source>
        <strain evidence="6 7">OG2</strain>
    </source>
</reference>
<evidence type="ECO:0000256" key="4">
    <source>
        <dbReference type="RuleBase" id="RU365069"/>
    </source>
</evidence>
<name>A0A9P7B8K6_MAUEX</name>
<organism evidence="6 7">
    <name type="scientific">Maudiozyma exigua</name>
    <name type="common">Yeast</name>
    <name type="synonym">Kazachstania exigua</name>
    <dbReference type="NCBI Taxonomy" id="34358"/>
    <lineage>
        <taxon>Eukaryota</taxon>
        <taxon>Fungi</taxon>
        <taxon>Dikarya</taxon>
        <taxon>Ascomycota</taxon>
        <taxon>Saccharomycotina</taxon>
        <taxon>Saccharomycetes</taxon>
        <taxon>Saccharomycetales</taxon>
        <taxon>Saccharomycetaceae</taxon>
        <taxon>Maudiozyma</taxon>
    </lineage>
</organism>
<feature type="domain" description="Exocyst complex component EXOC2/Sec5 N-terminal" evidence="5">
    <location>
        <begin position="81"/>
        <end position="988"/>
    </location>
</feature>
<keyword evidence="3 4" id="KW-0268">Exocytosis</keyword>
<dbReference type="InterPro" id="IPR039481">
    <property type="entry name" value="EXOC2/Sec5_N_dom"/>
</dbReference>
<comment type="similarity">
    <text evidence="1 4">Belongs to the SEC5 family.</text>
</comment>
<keyword evidence="2 4" id="KW-0813">Transport</keyword>
<proteinExistence type="inferred from homology"/>
<evidence type="ECO:0000313" key="6">
    <source>
        <dbReference type="EMBL" id="KAG0664186.1"/>
    </source>
</evidence>
<dbReference type="PANTHER" id="PTHR13043">
    <property type="entry name" value="EXOCYST COMPLEX COMPONENT SEC5"/>
    <property type="match status" value="1"/>
</dbReference>
<evidence type="ECO:0000313" key="7">
    <source>
        <dbReference type="Proteomes" id="UP000750334"/>
    </source>
</evidence>
<keyword evidence="4" id="KW-0653">Protein transport</keyword>
<dbReference type="PANTHER" id="PTHR13043:SF1">
    <property type="entry name" value="EXOCYST COMPLEX COMPONENT 2"/>
    <property type="match status" value="1"/>
</dbReference>
<dbReference type="GO" id="GO:0000145">
    <property type="term" value="C:exocyst"/>
    <property type="evidence" value="ECO:0007669"/>
    <property type="project" value="UniProtKB-UniRule"/>
</dbReference>
<evidence type="ECO:0000256" key="2">
    <source>
        <dbReference type="ARBA" id="ARBA00022448"/>
    </source>
</evidence>
<dbReference type="GO" id="GO:0006887">
    <property type="term" value="P:exocytosis"/>
    <property type="evidence" value="ECO:0007669"/>
    <property type="project" value="UniProtKB-KW"/>
</dbReference>
<keyword evidence="7" id="KW-1185">Reference proteome</keyword>